<feature type="region of interest" description="Disordered" evidence="1">
    <location>
        <begin position="136"/>
        <end position="156"/>
    </location>
</feature>
<keyword evidence="4" id="KW-1185">Reference proteome</keyword>
<protein>
    <recommendedName>
        <fullName evidence="2">N-acetyltransferase domain-containing protein</fullName>
    </recommendedName>
</protein>
<name>A0A067N824_BOTB1</name>
<dbReference type="OrthoDB" id="630895at2759"/>
<proteinExistence type="predicted"/>
<evidence type="ECO:0000313" key="4">
    <source>
        <dbReference type="Proteomes" id="UP000027195"/>
    </source>
</evidence>
<dbReference type="STRING" id="930990.A0A067N824"/>
<dbReference type="Gene3D" id="3.40.630.30">
    <property type="match status" value="1"/>
</dbReference>
<dbReference type="InterPro" id="IPR000182">
    <property type="entry name" value="GNAT_dom"/>
</dbReference>
<accession>A0A067N824</accession>
<dbReference type="PANTHER" id="PTHR43328:SF1">
    <property type="entry name" value="N-ACETYLTRANSFERASE DOMAIN-CONTAINING PROTEIN"/>
    <property type="match status" value="1"/>
</dbReference>
<feature type="compositionally biased region" description="Basic and acidic residues" evidence="1">
    <location>
        <begin position="139"/>
        <end position="153"/>
    </location>
</feature>
<feature type="domain" description="N-acetyltransferase" evidence="2">
    <location>
        <begin position="35"/>
        <end position="186"/>
    </location>
</feature>
<sequence length="203" mass="22987">MSTNFEIPAYIREPFLYDEVNQEPYIPLSYPHTNIRLTPPRLSDIEPSVAILNDRRVYAFLEGPPFPYTADDAKARITRSKQGCDDVFAQWQNTVQTEDGVKSTFGGCPVRVLRERKANGDDVFLGEFGMSRHGFPHVADAEEREKRKSENDNKLPGNPSIIWTIGDYLAPSHHGQGIMTAALRAWNPLIYPIGSYDKHSFCN</sequence>
<evidence type="ECO:0000259" key="2">
    <source>
        <dbReference type="Pfam" id="PF13302"/>
    </source>
</evidence>
<dbReference type="EMBL" id="KL198018">
    <property type="protein sequence ID" value="KDQ20267.1"/>
    <property type="molecule type" value="Genomic_DNA"/>
</dbReference>
<dbReference type="PANTHER" id="PTHR43328">
    <property type="entry name" value="ACETYLTRANSFERASE-RELATED"/>
    <property type="match status" value="1"/>
</dbReference>
<evidence type="ECO:0000256" key="1">
    <source>
        <dbReference type="SAM" id="MobiDB-lite"/>
    </source>
</evidence>
<dbReference type="HOGENOM" id="CLU_116803_0_0_1"/>
<gene>
    <name evidence="3" type="ORF">BOTBODRAFT_392390</name>
</gene>
<dbReference type="Proteomes" id="UP000027195">
    <property type="component" value="Unassembled WGS sequence"/>
</dbReference>
<evidence type="ECO:0000313" key="3">
    <source>
        <dbReference type="EMBL" id="KDQ20267.1"/>
    </source>
</evidence>
<dbReference type="InParanoid" id="A0A067N824"/>
<dbReference type="InterPro" id="IPR016181">
    <property type="entry name" value="Acyl_CoA_acyltransferase"/>
</dbReference>
<organism evidence="3 4">
    <name type="scientific">Botryobasidium botryosum (strain FD-172 SS1)</name>
    <dbReference type="NCBI Taxonomy" id="930990"/>
    <lineage>
        <taxon>Eukaryota</taxon>
        <taxon>Fungi</taxon>
        <taxon>Dikarya</taxon>
        <taxon>Basidiomycota</taxon>
        <taxon>Agaricomycotina</taxon>
        <taxon>Agaricomycetes</taxon>
        <taxon>Cantharellales</taxon>
        <taxon>Botryobasidiaceae</taxon>
        <taxon>Botryobasidium</taxon>
    </lineage>
</organism>
<reference evidence="4" key="1">
    <citation type="journal article" date="2014" name="Proc. Natl. Acad. Sci. U.S.A.">
        <title>Extensive sampling of basidiomycete genomes demonstrates inadequacy of the white-rot/brown-rot paradigm for wood decay fungi.</title>
        <authorList>
            <person name="Riley R."/>
            <person name="Salamov A.A."/>
            <person name="Brown D.W."/>
            <person name="Nagy L.G."/>
            <person name="Floudas D."/>
            <person name="Held B.W."/>
            <person name="Levasseur A."/>
            <person name="Lombard V."/>
            <person name="Morin E."/>
            <person name="Otillar R."/>
            <person name="Lindquist E.A."/>
            <person name="Sun H."/>
            <person name="LaButti K.M."/>
            <person name="Schmutz J."/>
            <person name="Jabbour D."/>
            <person name="Luo H."/>
            <person name="Baker S.E."/>
            <person name="Pisabarro A.G."/>
            <person name="Walton J.D."/>
            <person name="Blanchette R.A."/>
            <person name="Henrissat B."/>
            <person name="Martin F."/>
            <person name="Cullen D."/>
            <person name="Hibbett D.S."/>
            <person name="Grigoriev I.V."/>
        </authorList>
    </citation>
    <scope>NUCLEOTIDE SEQUENCE [LARGE SCALE GENOMIC DNA]</scope>
    <source>
        <strain evidence="4">FD-172 SS1</strain>
    </source>
</reference>
<dbReference type="Pfam" id="PF13302">
    <property type="entry name" value="Acetyltransf_3"/>
    <property type="match status" value="1"/>
</dbReference>
<dbReference type="AlphaFoldDB" id="A0A067N824"/>
<dbReference type="SUPFAM" id="SSF55729">
    <property type="entry name" value="Acyl-CoA N-acyltransferases (Nat)"/>
    <property type="match status" value="1"/>
</dbReference>
<dbReference type="GO" id="GO:0016747">
    <property type="term" value="F:acyltransferase activity, transferring groups other than amino-acyl groups"/>
    <property type="evidence" value="ECO:0007669"/>
    <property type="project" value="InterPro"/>
</dbReference>